<dbReference type="Pfam" id="PF00106">
    <property type="entry name" value="adh_short"/>
    <property type="match status" value="1"/>
</dbReference>
<dbReference type="PRINTS" id="PR00081">
    <property type="entry name" value="GDHRDH"/>
</dbReference>
<accession>A0A167T5I0</accession>
<evidence type="ECO:0000313" key="3">
    <source>
        <dbReference type="EMBL" id="OAA60251.1"/>
    </source>
</evidence>
<name>A0A167T5I0_9HYPO</name>
<dbReference type="SUPFAM" id="SSF51735">
    <property type="entry name" value="NAD(P)-binding Rossmann-fold domains"/>
    <property type="match status" value="1"/>
</dbReference>
<dbReference type="GO" id="GO:0005737">
    <property type="term" value="C:cytoplasm"/>
    <property type="evidence" value="ECO:0007669"/>
    <property type="project" value="TreeGrafter"/>
</dbReference>
<evidence type="ECO:0000313" key="4">
    <source>
        <dbReference type="Proteomes" id="UP000076874"/>
    </source>
</evidence>
<organism evidence="3 4">
    <name type="scientific">Niveomyces insectorum RCEF 264</name>
    <dbReference type="NCBI Taxonomy" id="1081102"/>
    <lineage>
        <taxon>Eukaryota</taxon>
        <taxon>Fungi</taxon>
        <taxon>Dikarya</taxon>
        <taxon>Ascomycota</taxon>
        <taxon>Pezizomycotina</taxon>
        <taxon>Sordariomycetes</taxon>
        <taxon>Hypocreomycetidae</taxon>
        <taxon>Hypocreales</taxon>
        <taxon>Cordycipitaceae</taxon>
        <taxon>Niveomyces</taxon>
    </lineage>
</organism>
<evidence type="ECO:0000256" key="1">
    <source>
        <dbReference type="ARBA" id="ARBA00006484"/>
    </source>
</evidence>
<keyword evidence="4" id="KW-1185">Reference proteome</keyword>
<comment type="caution">
    <text evidence="3">The sequence shown here is derived from an EMBL/GenBank/DDBJ whole genome shotgun (WGS) entry which is preliminary data.</text>
</comment>
<dbReference type="PANTHER" id="PTHR44229">
    <property type="entry name" value="15-HYDROXYPROSTAGLANDIN DEHYDROGENASE [NAD(+)]"/>
    <property type="match status" value="1"/>
</dbReference>
<protein>
    <submittedName>
        <fullName evidence="3">NAD(P)-binding domain protein</fullName>
    </submittedName>
</protein>
<dbReference type="InterPro" id="IPR036291">
    <property type="entry name" value="NAD(P)-bd_dom_sf"/>
</dbReference>
<keyword evidence="2" id="KW-0560">Oxidoreductase</keyword>
<dbReference type="AlphaFoldDB" id="A0A167T5I0"/>
<dbReference type="Gene3D" id="3.40.50.720">
    <property type="entry name" value="NAD(P)-binding Rossmann-like Domain"/>
    <property type="match status" value="1"/>
</dbReference>
<dbReference type="OrthoDB" id="37659at2759"/>
<dbReference type="Proteomes" id="UP000076874">
    <property type="component" value="Unassembled WGS sequence"/>
</dbReference>
<dbReference type="GO" id="GO:0016616">
    <property type="term" value="F:oxidoreductase activity, acting on the CH-OH group of donors, NAD or NADP as acceptor"/>
    <property type="evidence" value="ECO:0007669"/>
    <property type="project" value="TreeGrafter"/>
</dbReference>
<dbReference type="STRING" id="1081102.A0A167T5I0"/>
<dbReference type="PANTHER" id="PTHR44229:SF4">
    <property type="entry name" value="15-HYDROXYPROSTAGLANDIN DEHYDROGENASE [NAD(+)]"/>
    <property type="match status" value="1"/>
</dbReference>
<proteinExistence type="inferred from homology"/>
<gene>
    <name evidence="3" type="ORF">SPI_05375</name>
</gene>
<dbReference type="EMBL" id="AZHD01000009">
    <property type="protein sequence ID" value="OAA60251.1"/>
    <property type="molecule type" value="Genomic_DNA"/>
</dbReference>
<sequence length="284" mass="30994">MPETRVAIITGGASGIGLATAIALGKRNDGWEIHALDYNPAAAKAVEDVNGGIFHQVDVTDYAALGTVFRDIFRRHRRLDFVYANAGIAEIPDEFFETSPAAPTSDEPPALPPNTRRCIDICLTAATTTAYLAQHYFRLSPASTRGNRALVFTASCGGIYACHSSPVYAAAKHAVVGLMRSLDTHMWRRDGIRSNAVLPGTVRTNLLTSTLWKQFPDDYFTPVSSIVEAVLIFVDGKDPKRKPDLAVMRGQAIECSGKDLFYRDQHPFADESMRIIMSATDTGE</sequence>
<evidence type="ECO:0000256" key="2">
    <source>
        <dbReference type="ARBA" id="ARBA00023002"/>
    </source>
</evidence>
<reference evidence="3 4" key="1">
    <citation type="journal article" date="2016" name="Genome Biol. Evol.">
        <title>Divergent and convergent evolution of fungal pathogenicity.</title>
        <authorList>
            <person name="Shang Y."/>
            <person name="Xiao G."/>
            <person name="Zheng P."/>
            <person name="Cen K."/>
            <person name="Zhan S."/>
            <person name="Wang C."/>
        </authorList>
    </citation>
    <scope>NUCLEOTIDE SEQUENCE [LARGE SCALE GENOMIC DNA]</scope>
    <source>
        <strain evidence="3 4">RCEF 264</strain>
    </source>
</reference>
<dbReference type="InterPro" id="IPR002347">
    <property type="entry name" value="SDR_fam"/>
</dbReference>
<comment type="similarity">
    <text evidence="1">Belongs to the short-chain dehydrogenases/reductases (SDR) family.</text>
</comment>